<dbReference type="EMBL" id="JAEAOA010001995">
    <property type="protein sequence ID" value="KAK3608152.1"/>
    <property type="molecule type" value="Genomic_DNA"/>
</dbReference>
<comment type="similarity">
    <text evidence="1 2">Belongs to the serpin family.</text>
</comment>
<evidence type="ECO:0000313" key="4">
    <source>
        <dbReference type="EMBL" id="KAK3608152.1"/>
    </source>
</evidence>
<organism evidence="4 5">
    <name type="scientific">Potamilus streckersoni</name>
    <dbReference type="NCBI Taxonomy" id="2493646"/>
    <lineage>
        <taxon>Eukaryota</taxon>
        <taxon>Metazoa</taxon>
        <taxon>Spiralia</taxon>
        <taxon>Lophotrochozoa</taxon>
        <taxon>Mollusca</taxon>
        <taxon>Bivalvia</taxon>
        <taxon>Autobranchia</taxon>
        <taxon>Heteroconchia</taxon>
        <taxon>Palaeoheterodonta</taxon>
        <taxon>Unionida</taxon>
        <taxon>Unionoidea</taxon>
        <taxon>Unionidae</taxon>
        <taxon>Ambleminae</taxon>
        <taxon>Lampsilini</taxon>
        <taxon>Potamilus</taxon>
    </lineage>
</organism>
<dbReference type="Gene3D" id="2.30.39.10">
    <property type="entry name" value="Alpha-1-antitrypsin, domain 1"/>
    <property type="match status" value="1"/>
</dbReference>
<sequence>MAQSKQDAIDLPSPRLNDGLTAFSLNLYKLFIEGENNIFLSPYSVCAAMLLAHLGAKGDSEAQIRKALGLDQMEVEVIHKEFQKMRKVLNAKTAESTILAIANRIFAKQGLSVRKEYTEKSLLYHGSEIECLDFAGESEKSRLRINAWVEEQTRDKIKDLLPSGSINSLTLVALVNAVYFKGDWDTKFDPKRTEKNDFFISTSETVKVDMMQDTRKCRFLKNDELKYSALMLPYNDGNLSMVIVLPYEKDGLKSVERAITADALGSFCEDLTHCGRPEVIIALPKFKMEITYVLTKTLPKIGISDILQSTKADFGAMLDGHPDAFISDVIHKTFIDVNEEGTEAAAATGMMMRCMAMPLPPEEFIADHPFLFLIRDNNTGAILFIGRYARPAQ</sequence>
<dbReference type="InterPro" id="IPR000215">
    <property type="entry name" value="Serpin_fam"/>
</dbReference>
<reference evidence="4" key="1">
    <citation type="journal article" date="2021" name="Genome Biol. Evol.">
        <title>A High-Quality Reference Genome for a Parasitic Bivalve with Doubly Uniparental Inheritance (Bivalvia: Unionida).</title>
        <authorList>
            <person name="Smith C.H."/>
        </authorList>
    </citation>
    <scope>NUCLEOTIDE SEQUENCE</scope>
    <source>
        <strain evidence="4">CHS0354</strain>
    </source>
</reference>
<dbReference type="SUPFAM" id="SSF56574">
    <property type="entry name" value="Serpins"/>
    <property type="match status" value="1"/>
</dbReference>
<name>A0AAE0TD10_9BIVA</name>
<dbReference type="Proteomes" id="UP001195483">
    <property type="component" value="Unassembled WGS sequence"/>
</dbReference>
<evidence type="ECO:0000259" key="3">
    <source>
        <dbReference type="SMART" id="SM00093"/>
    </source>
</evidence>
<dbReference type="PANTHER" id="PTHR11461:SF211">
    <property type="entry name" value="GH10112P-RELATED"/>
    <property type="match status" value="1"/>
</dbReference>
<dbReference type="InterPro" id="IPR023795">
    <property type="entry name" value="Serpin_CS"/>
</dbReference>
<dbReference type="SMART" id="SM00093">
    <property type="entry name" value="SERPIN"/>
    <property type="match status" value="1"/>
</dbReference>
<dbReference type="Gene3D" id="3.30.497.10">
    <property type="entry name" value="Antithrombin, subunit I, domain 2"/>
    <property type="match status" value="1"/>
</dbReference>
<feature type="domain" description="Serpin" evidence="3">
    <location>
        <begin position="25"/>
        <end position="391"/>
    </location>
</feature>
<dbReference type="InterPro" id="IPR023796">
    <property type="entry name" value="Serpin_dom"/>
</dbReference>
<dbReference type="GO" id="GO:0005615">
    <property type="term" value="C:extracellular space"/>
    <property type="evidence" value="ECO:0007669"/>
    <property type="project" value="InterPro"/>
</dbReference>
<dbReference type="InterPro" id="IPR042178">
    <property type="entry name" value="Serpin_sf_1"/>
</dbReference>
<dbReference type="InterPro" id="IPR042185">
    <property type="entry name" value="Serpin_sf_2"/>
</dbReference>
<proteinExistence type="inferred from homology"/>
<dbReference type="PANTHER" id="PTHR11461">
    <property type="entry name" value="SERINE PROTEASE INHIBITOR, SERPIN"/>
    <property type="match status" value="1"/>
</dbReference>
<gene>
    <name evidence="4" type="ORF">CHS0354_034111</name>
</gene>
<dbReference type="CDD" id="cd19590">
    <property type="entry name" value="serpin_thermopin-like"/>
    <property type="match status" value="1"/>
</dbReference>
<comment type="caution">
    <text evidence="4">The sequence shown here is derived from an EMBL/GenBank/DDBJ whole genome shotgun (WGS) entry which is preliminary data.</text>
</comment>
<reference evidence="4" key="3">
    <citation type="submission" date="2023-05" db="EMBL/GenBank/DDBJ databases">
        <authorList>
            <person name="Smith C.H."/>
        </authorList>
    </citation>
    <scope>NUCLEOTIDE SEQUENCE</scope>
    <source>
        <strain evidence="4">CHS0354</strain>
        <tissue evidence="4">Mantle</tissue>
    </source>
</reference>
<evidence type="ECO:0000313" key="5">
    <source>
        <dbReference type="Proteomes" id="UP001195483"/>
    </source>
</evidence>
<dbReference type="Pfam" id="PF00079">
    <property type="entry name" value="Serpin"/>
    <property type="match status" value="1"/>
</dbReference>
<evidence type="ECO:0000256" key="1">
    <source>
        <dbReference type="ARBA" id="ARBA00009500"/>
    </source>
</evidence>
<dbReference type="PROSITE" id="PS00284">
    <property type="entry name" value="SERPIN"/>
    <property type="match status" value="1"/>
</dbReference>
<keyword evidence="5" id="KW-1185">Reference proteome</keyword>
<dbReference type="GO" id="GO:0004867">
    <property type="term" value="F:serine-type endopeptidase inhibitor activity"/>
    <property type="evidence" value="ECO:0007669"/>
    <property type="project" value="InterPro"/>
</dbReference>
<evidence type="ECO:0000256" key="2">
    <source>
        <dbReference type="RuleBase" id="RU000411"/>
    </source>
</evidence>
<dbReference type="InterPro" id="IPR036186">
    <property type="entry name" value="Serpin_sf"/>
</dbReference>
<accession>A0AAE0TD10</accession>
<protein>
    <recommendedName>
        <fullName evidence="3">Serpin domain-containing protein</fullName>
    </recommendedName>
</protein>
<dbReference type="AlphaFoldDB" id="A0AAE0TD10"/>
<reference evidence="4" key="2">
    <citation type="journal article" date="2021" name="Genome Biol. Evol.">
        <title>Developing a high-quality reference genome for a parasitic bivalve with doubly uniparental inheritance (Bivalvia: Unionida).</title>
        <authorList>
            <person name="Smith C.H."/>
        </authorList>
    </citation>
    <scope>NUCLEOTIDE SEQUENCE</scope>
    <source>
        <strain evidence="4">CHS0354</strain>
        <tissue evidence="4">Mantle</tissue>
    </source>
</reference>